<evidence type="ECO:0000313" key="1">
    <source>
        <dbReference type="EMBL" id="KAH7241231.1"/>
    </source>
</evidence>
<evidence type="ECO:0000313" key="2">
    <source>
        <dbReference type="Proteomes" id="UP000813427"/>
    </source>
</evidence>
<proteinExistence type="predicted"/>
<organism evidence="1 2">
    <name type="scientific">Fusarium tricinctum</name>
    <dbReference type="NCBI Taxonomy" id="61284"/>
    <lineage>
        <taxon>Eukaryota</taxon>
        <taxon>Fungi</taxon>
        <taxon>Dikarya</taxon>
        <taxon>Ascomycota</taxon>
        <taxon>Pezizomycotina</taxon>
        <taxon>Sordariomycetes</taxon>
        <taxon>Hypocreomycetidae</taxon>
        <taxon>Hypocreales</taxon>
        <taxon>Nectriaceae</taxon>
        <taxon>Fusarium</taxon>
        <taxon>Fusarium tricinctum species complex</taxon>
    </lineage>
</organism>
<name>A0A8K0W9N2_9HYPO</name>
<reference evidence="1" key="1">
    <citation type="journal article" date="2021" name="Nat. Commun.">
        <title>Genetic determinants of endophytism in the Arabidopsis root mycobiome.</title>
        <authorList>
            <person name="Mesny F."/>
            <person name="Miyauchi S."/>
            <person name="Thiergart T."/>
            <person name="Pickel B."/>
            <person name="Atanasova L."/>
            <person name="Karlsson M."/>
            <person name="Huettel B."/>
            <person name="Barry K.W."/>
            <person name="Haridas S."/>
            <person name="Chen C."/>
            <person name="Bauer D."/>
            <person name="Andreopoulos W."/>
            <person name="Pangilinan J."/>
            <person name="LaButti K."/>
            <person name="Riley R."/>
            <person name="Lipzen A."/>
            <person name="Clum A."/>
            <person name="Drula E."/>
            <person name="Henrissat B."/>
            <person name="Kohler A."/>
            <person name="Grigoriev I.V."/>
            <person name="Martin F.M."/>
            <person name="Hacquard S."/>
        </authorList>
    </citation>
    <scope>NUCLEOTIDE SEQUENCE</scope>
    <source>
        <strain evidence="1">MPI-SDFR-AT-0068</strain>
    </source>
</reference>
<dbReference type="OrthoDB" id="406864at2759"/>
<sequence length="194" mass="20634">MNIVSTINLNPSGASGSGAHSVSLLNTFDQASRKYTVFVGEYASIRTGSNTNGQVGAQSFGMACAEAVFLLCCERNLDYDEEPGIVALIKHTANEILYSMRTATLPVTATRGTFGPVYWSATSNGAERILKLVNYNGLTGLTNAVEINMQGSIKTTAQLSMLTASNTRGVLSGKSRKKGGIKARARRTMNSIII</sequence>
<gene>
    <name evidence="1" type="ORF">BKA59DRAFT_493841</name>
</gene>
<accession>A0A8K0W9N2</accession>
<dbReference type="EMBL" id="JAGPXF010000005">
    <property type="protein sequence ID" value="KAH7241231.1"/>
    <property type="molecule type" value="Genomic_DNA"/>
</dbReference>
<keyword evidence="2" id="KW-1185">Reference proteome</keyword>
<dbReference type="AlphaFoldDB" id="A0A8K0W9N2"/>
<comment type="caution">
    <text evidence="1">The sequence shown here is derived from an EMBL/GenBank/DDBJ whole genome shotgun (WGS) entry which is preliminary data.</text>
</comment>
<dbReference type="Proteomes" id="UP000813427">
    <property type="component" value="Unassembled WGS sequence"/>
</dbReference>
<protein>
    <submittedName>
        <fullName evidence="1">Uncharacterized protein</fullName>
    </submittedName>
</protein>